<dbReference type="Proteomes" id="UP000596063">
    <property type="component" value="Chromosome"/>
</dbReference>
<evidence type="ECO:0000256" key="1">
    <source>
        <dbReference type="ARBA" id="ARBA00006484"/>
    </source>
</evidence>
<dbReference type="GO" id="GO:0016491">
    <property type="term" value="F:oxidoreductase activity"/>
    <property type="evidence" value="ECO:0007669"/>
    <property type="project" value="UniProtKB-KW"/>
</dbReference>
<reference evidence="4 5" key="1">
    <citation type="submission" date="2020-12" db="EMBL/GenBank/DDBJ databases">
        <authorList>
            <person name="Shan Y."/>
        </authorList>
    </citation>
    <scope>NUCLEOTIDE SEQUENCE [LARGE SCALE GENOMIC DNA]</scope>
    <source>
        <strain evidence="5">csc3.9</strain>
    </source>
</reference>
<keyword evidence="2" id="KW-0560">Oxidoreductase</keyword>
<dbReference type="PRINTS" id="PR00081">
    <property type="entry name" value="GDHRDH"/>
</dbReference>
<dbReference type="PANTHER" id="PTHR43391:SF82">
    <property type="entry name" value="OXIDOREDUCTASE SADH-RELATED"/>
    <property type="match status" value="1"/>
</dbReference>
<dbReference type="RefSeq" id="WP_198570832.1">
    <property type="nucleotide sequence ID" value="NZ_CP066167.1"/>
</dbReference>
<gene>
    <name evidence="4" type="ORF">I6N98_05695</name>
</gene>
<dbReference type="PRINTS" id="PR00080">
    <property type="entry name" value="SDRFAMILY"/>
</dbReference>
<dbReference type="AlphaFoldDB" id="A0A7T4R375"/>
<name>A0A7T4R375_9GAMM</name>
<proteinExistence type="inferred from homology"/>
<comment type="similarity">
    <text evidence="1 3">Belongs to the short-chain dehydrogenases/reductases (SDR) family.</text>
</comment>
<accession>A0A7T4R375</accession>
<dbReference type="InterPro" id="IPR036291">
    <property type="entry name" value="NAD(P)-bd_dom_sf"/>
</dbReference>
<dbReference type="SUPFAM" id="SSF51735">
    <property type="entry name" value="NAD(P)-binding Rossmann-fold domains"/>
    <property type="match status" value="1"/>
</dbReference>
<dbReference type="KEGG" id="snan:I6N98_05695"/>
<dbReference type="Pfam" id="PF00106">
    <property type="entry name" value="adh_short"/>
    <property type="match status" value="1"/>
</dbReference>
<evidence type="ECO:0000256" key="3">
    <source>
        <dbReference type="RuleBase" id="RU000363"/>
    </source>
</evidence>
<sequence length="286" mass="30842">MKLNNKVIAVTGAASGIGRCLVSNLLAEGAKVAASDVDLQGLEGLRPLAPESDLMLSELDVSDRQAMTSWAAAVAEHFGQVDGIINNAGVALSCHAGEQPREDFCWLFDINFWGVVNGTEAFLPYLQSRPQASLVNISSLFGLMSVPSQSAYNAAKFAVRGYSESLRQDLRHSNVVVTTVHPGGIQTNIARNGRHHHDLDGQPTTVAATAELFDNIARTSADAAARAIVKAMKRGQRRLLIGSDARLLDVIQRLCPAYYDRILLPLKALGDRLTRRKAESQPSTRG</sequence>
<evidence type="ECO:0000313" key="4">
    <source>
        <dbReference type="EMBL" id="QQD19347.1"/>
    </source>
</evidence>
<dbReference type="InterPro" id="IPR020904">
    <property type="entry name" value="Sc_DH/Rdtase_CS"/>
</dbReference>
<evidence type="ECO:0000256" key="2">
    <source>
        <dbReference type="ARBA" id="ARBA00023002"/>
    </source>
</evidence>
<dbReference type="PROSITE" id="PS00061">
    <property type="entry name" value="ADH_SHORT"/>
    <property type="match status" value="1"/>
</dbReference>
<evidence type="ECO:0000313" key="5">
    <source>
        <dbReference type="Proteomes" id="UP000596063"/>
    </source>
</evidence>
<dbReference type="Gene3D" id="3.40.50.720">
    <property type="entry name" value="NAD(P)-binding Rossmann-like Domain"/>
    <property type="match status" value="1"/>
</dbReference>
<dbReference type="EMBL" id="CP066167">
    <property type="protein sequence ID" value="QQD19347.1"/>
    <property type="molecule type" value="Genomic_DNA"/>
</dbReference>
<dbReference type="InterPro" id="IPR002347">
    <property type="entry name" value="SDR_fam"/>
</dbReference>
<dbReference type="PANTHER" id="PTHR43391">
    <property type="entry name" value="RETINOL DEHYDROGENASE-RELATED"/>
    <property type="match status" value="1"/>
</dbReference>
<keyword evidence="5" id="KW-1185">Reference proteome</keyword>
<organism evidence="4 5">
    <name type="scientific">Spongiibacter nanhainus</name>
    <dbReference type="NCBI Taxonomy" id="2794344"/>
    <lineage>
        <taxon>Bacteria</taxon>
        <taxon>Pseudomonadati</taxon>
        <taxon>Pseudomonadota</taxon>
        <taxon>Gammaproteobacteria</taxon>
        <taxon>Cellvibrionales</taxon>
        <taxon>Spongiibacteraceae</taxon>
        <taxon>Spongiibacter</taxon>
    </lineage>
</organism>
<protein>
    <submittedName>
        <fullName evidence="4">SDR family NAD(P)-dependent oxidoreductase</fullName>
    </submittedName>
</protein>